<evidence type="ECO:0000313" key="3">
    <source>
        <dbReference type="Proteomes" id="UP000033607"/>
    </source>
</evidence>
<reference evidence="2 3" key="1">
    <citation type="submission" date="2015-06" db="EMBL/GenBank/DDBJ databases">
        <title>Draft genome assembly of filamentous brackish cyanobacterium Limnoraphis robusta strain CS-951.</title>
        <authorList>
            <person name="Willis A."/>
            <person name="Parks M."/>
            <person name="Burford M.A."/>
        </authorList>
    </citation>
    <scope>NUCLEOTIDE SEQUENCE [LARGE SCALE GENOMIC DNA]</scope>
    <source>
        <strain evidence="2 3">CS-951</strain>
    </source>
</reference>
<gene>
    <name evidence="2" type="ORF">WN50_14310</name>
</gene>
<evidence type="ECO:0000256" key="1">
    <source>
        <dbReference type="SAM" id="Coils"/>
    </source>
</evidence>
<proteinExistence type="predicted"/>
<sequence>MKNFLKLIQKTSSPSPVVNQHELSDRIRENAVYDLESLCADFQHMQMLVQSVQRNYQAVLEENKRLKSTLKDLVNNCYCWPGNRCDRCQRIVNLLLRENTEEPSKPVSDHQEIIEKLRKRQSQIKA</sequence>
<comment type="caution">
    <text evidence="2">The sequence shown here is derived from an EMBL/GenBank/DDBJ whole genome shotgun (WGS) entry which is preliminary data.</text>
</comment>
<dbReference type="EMBL" id="LATL02000141">
    <property type="protein sequence ID" value="KKD37449.1"/>
    <property type="molecule type" value="Genomic_DNA"/>
</dbReference>
<evidence type="ECO:0000313" key="2">
    <source>
        <dbReference type="EMBL" id="KKD37449.1"/>
    </source>
</evidence>
<keyword evidence="1" id="KW-0175">Coiled coil</keyword>
<organism evidence="2 3">
    <name type="scientific">Limnoraphis robusta CS-951</name>
    <dbReference type="NCBI Taxonomy" id="1637645"/>
    <lineage>
        <taxon>Bacteria</taxon>
        <taxon>Bacillati</taxon>
        <taxon>Cyanobacteriota</taxon>
        <taxon>Cyanophyceae</taxon>
        <taxon>Oscillatoriophycideae</taxon>
        <taxon>Oscillatoriales</taxon>
        <taxon>Sirenicapillariaceae</taxon>
        <taxon>Limnoraphis</taxon>
    </lineage>
</organism>
<accession>A0A0F5YEW1</accession>
<dbReference type="AlphaFoldDB" id="A0A0F5YEW1"/>
<dbReference type="OrthoDB" id="458325at2"/>
<dbReference type="RefSeq" id="WP_046279233.1">
    <property type="nucleotide sequence ID" value="NZ_LATL02000141.1"/>
</dbReference>
<name>A0A0F5YEW1_9CYAN</name>
<protein>
    <submittedName>
        <fullName evidence="2">Uncharacterized protein</fullName>
    </submittedName>
</protein>
<dbReference type="Proteomes" id="UP000033607">
    <property type="component" value="Unassembled WGS sequence"/>
</dbReference>
<feature type="coiled-coil region" evidence="1">
    <location>
        <begin position="49"/>
        <end position="76"/>
    </location>
</feature>